<keyword evidence="2" id="KW-1185">Reference proteome</keyword>
<protein>
    <recommendedName>
        <fullName evidence="3">Endonuclease/exonuclease/phosphatase domain-containing protein</fullName>
    </recommendedName>
</protein>
<dbReference type="EMBL" id="CAKOGL010000022">
    <property type="protein sequence ID" value="CAH2099985.1"/>
    <property type="molecule type" value="Genomic_DNA"/>
</dbReference>
<evidence type="ECO:0000313" key="2">
    <source>
        <dbReference type="Proteomes" id="UP001153954"/>
    </source>
</evidence>
<reference evidence="1" key="1">
    <citation type="submission" date="2022-03" db="EMBL/GenBank/DDBJ databases">
        <authorList>
            <person name="Tunstrom K."/>
        </authorList>
    </citation>
    <scope>NUCLEOTIDE SEQUENCE</scope>
</reference>
<evidence type="ECO:0000313" key="1">
    <source>
        <dbReference type="EMBL" id="CAH2099985.1"/>
    </source>
</evidence>
<gene>
    <name evidence="1" type="ORF">EEDITHA_LOCUS14900</name>
</gene>
<name>A0AAU9UKV6_EUPED</name>
<organism evidence="1 2">
    <name type="scientific">Euphydryas editha</name>
    <name type="common">Edith's checkerspot</name>
    <dbReference type="NCBI Taxonomy" id="104508"/>
    <lineage>
        <taxon>Eukaryota</taxon>
        <taxon>Metazoa</taxon>
        <taxon>Ecdysozoa</taxon>
        <taxon>Arthropoda</taxon>
        <taxon>Hexapoda</taxon>
        <taxon>Insecta</taxon>
        <taxon>Pterygota</taxon>
        <taxon>Neoptera</taxon>
        <taxon>Endopterygota</taxon>
        <taxon>Lepidoptera</taxon>
        <taxon>Glossata</taxon>
        <taxon>Ditrysia</taxon>
        <taxon>Papilionoidea</taxon>
        <taxon>Nymphalidae</taxon>
        <taxon>Nymphalinae</taxon>
        <taxon>Euphydryas</taxon>
    </lineage>
</organism>
<proteinExistence type="predicted"/>
<evidence type="ECO:0008006" key="3">
    <source>
        <dbReference type="Google" id="ProtNLM"/>
    </source>
</evidence>
<sequence>MSLPSFNIIAPQAPTHFLANYQPDTLDIAVLKDVTLQLRTIVTLSELDSDHCPVLIQLGPQLDLPHPTRVVLDWKKLDTELQSIDSPILSGIPDDIESVVVGKTASDFLFRQLL</sequence>
<dbReference type="Proteomes" id="UP001153954">
    <property type="component" value="Unassembled WGS sequence"/>
</dbReference>
<accession>A0AAU9UKV6</accession>
<dbReference type="AlphaFoldDB" id="A0AAU9UKV6"/>
<comment type="caution">
    <text evidence="1">The sequence shown here is derived from an EMBL/GenBank/DDBJ whole genome shotgun (WGS) entry which is preliminary data.</text>
</comment>